<accession>A0A9Q1JKM8</accession>
<comment type="caution">
    <text evidence="1">The sequence shown here is derived from an EMBL/GenBank/DDBJ whole genome shotgun (WGS) entry which is preliminary data.</text>
</comment>
<evidence type="ECO:0000313" key="1">
    <source>
        <dbReference type="EMBL" id="KAJ8421730.1"/>
    </source>
</evidence>
<gene>
    <name evidence="1" type="ORF">Cgig2_027404</name>
</gene>
<organism evidence="1 2">
    <name type="scientific">Carnegiea gigantea</name>
    <dbReference type="NCBI Taxonomy" id="171969"/>
    <lineage>
        <taxon>Eukaryota</taxon>
        <taxon>Viridiplantae</taxon>
        <taxon>Streptophyta</taxon>
        <taxon>Embryophyta</taxon>
        <taxon>Tracheophyta</taxon>
        <taxon>Spermatophyta</taxon>
        <taxon>Magnoliopsida</taxon>
        <taxon>eudicotyledons</taxon>
        <taxon>Gunneridae</taxon>
        <taxon>Pentapetalae</taxon>
        <taxon>Caryophyllales</taxon>
        <taxon>Cactineae</taxon>
        <taxon>Cactaceae</taxon>
        <taxon>Cactoideae</taxon>
        <taxon>Echinocereeae</taxon>
        <taxon>Carnegiea</taxon>
    </lineage>
</organism>
<protein>
    <submittedName>
        <fullName evidence="1">Uncharacterized protein</fullName>
    </submittedName>
</protein>
<dbReference type="EMBL" id="JAKOGI010002570">
    <property type="protein sequence ID" value="KAJ8421730.1"/>
    <property type="molecule type" value="Genomic_DNA"/>
</dbReference>
<keyword evidence="2" id="KW-1185">Reference proteome</keyword>
<proteinExistence type="predicted"/>
<dbReference type="AlphaFoldDB" id="A0A9Q1JKM8"/>
<dbReference type="Proteomes" id="UP001153076">
    <property type="component" value="Unassembled WGS sequence"/>
</dbReference>
<name>A0A9Q1JKM8_9CARY</name>
<reference evidence="1" key="1">
    <citation type="submission" date="2022-04" db="EMBL/GenBank/DDBJ databases">
        <title>Carnegiea gigantea Genome sequencing and assembly v2.</title>
        <authorList>
            <person name="Copetti D."/>
            <person name="Sanderson M.J."/>
            <person name="Burquez A."/>
            <person name="Wojciechowski M.F."/>
        </authorList>
    </citation>
    <scope>NUCLEOTIDE SEQUENCE</scope>
    <source>
        <strain evidence="1">SGP5-SGP5p</strain>
        <tissue evidence="1">Aerial part</tissue>
    </source>
</reference>
<evidence type="ECO:0000313" key="2">
    <source>
        <dbReference type="Proteomes" id="UP001153076"/>
    </source>
</evidence>
<sequence>MGDTPPMTKEQEEGVVALGSNPKGVLTTQLINKPKTKKTKAKEFNNRMLPKALRQLIEKPNDKQKEAIKEIGFGNFLYLQVDMILGKALLQDAKKARNEIISNTHVLVRVMTELEKLVPEAHSSLKRVRMIAVQTTTDALFAEITSSGKSKSTTSALSPDSCESEEENHPTATLMFICEAEPQEESVAPATGLVIREMTMFQCDMYKKQVILAKAKLL</sequence>